<comment type="caution">
    <text evidence="1">The sequence shown here is derived from an EMBL/GenBank/DDBJ whole genome shotgun (WGS) entry which is preliminary data.</text>
</comment>
<dbReference type="EMBL" id="JAYMYR010000011">
    <property type="protein sequence ID" value="KAK7333600.1"/>
    <property type="molecule type" value="Genomic_DNA"/>
</dbReference>
<name>A0AAN9LCT6_PHACN</name>
<accession>A0AAN9LCT6</accession>
<evidence type="ECO:0000313" key="2">
    <source>
        <dbReference type="Proteomes" id="UP001374584"/>
    </source>
</evidence>
<keyword evidence="2" id="KW-1185">Reference proteome</keyword>
<dbReference type="Proteomes" id="UP001374584">
    <property type="component" value="Unassembled WGS sequence"/>
</dbReference>
<gene>
    <name evidence="1" type="ORF">VNO80_30375</name>
</gene>
<sequence>MKVSNFQATATTAYRSFTTGIEKTLLLKEIIKFLNRLYAPSGVYVTTSTGVATFALKAQTLHCFAGIAILTDVNPTICWRRFCPIRMLAGGGERCVDETWGGIQLVVCGGDCFQMPLVVELTRVFRLSDYELVRCGESKCGKAEKFAEGCCSLYLRYGIGSDEVSLCEGARVMVKKHGLANGAIGVVVRNEIPPIVAWAISIQPKDIETLRWWVGRERKRFVCVERERHLCCVVSHNRHTCSLFFQPPTAERGTKKLLIVNHCEEKK</sequence>
<reference evidence="1 2" key="1">
    <citation type="submission" date="2024-01" db="EMBL/GenBank/DDBJ databases">
        <title>The genomes of 5 underutilized Papilionoideae crops provide insights into root nodulation and disease resistanc.</title>
        <authorList>
            <person name="Jiang F."/>
        </authorList>
    </citation>
    <scope>NUCLEOTIDE SEQUENCE [LARGE SCALE GENOMIC DNA]</scope>
    <source>
        <strain evidence="1">JINMINGXINNONG_FW02</strain>
        <tissue evidence="1">Leaves</tissue>
    </source>
</reference>
<proteinExistence type="predicted"/>
<protein>
    <submittedName>
        <fullName evidence="1">Uncharacterized protein</fullName>
    </submittedName>
</protein>
<evidence type="ECO:0000313" key="1">
    <source>
        <dbReference type="EMBL" id="KAK7333600.1"/>
    </source>
</evidence>
<dbReference type="AlphaFoldDB" id="A0AAN9LCT6"/>
<organism evidence="1 2">
    <name type="scientific">Phaseolus coccineus</name>
    <name type="common">Scarlet runner bean</name>
    <name type="synonym">Phaseolus multiflorus</name>
    <dbReference type="NCBI Taxonomy" id="3886"/>
    <lineage>
        <taxon>Eukaryota</taxon>
        <taxon>Viridiplantae</taxon>
        <taxon>Streptophyta</taxon>
        <taxon>Embryophyta</taxon>
        <taxon>Tracheophyta</taxon>
        <taxon>Spermatophyta</taxon>
        <taxon>Magnoliopsida</taxon>
        <taxon>eudicotyledons</taxon>
        <taxon>Gunneridae</taxon>
        <taxon>Pentapetalae</taxon>
        <taxon>rosids</taxon>
        <taxon>fabids</taxon>
        <taxon>Fabales</taxon>
        <taxon>Fabaceae</taxon>
        <taxon>Papilionoideae</taxon>
        <taxon>50 kb inversion clade</taxon>
        <taxon>NPAAA clade</taxon>
        <taxon>indigoferoid/millettioid clade</taxon>
        <taxon>Phaseoleae</taxon>
        <taxon>Phaseolus</taxon>
    </lineage>
</organism>